<evidence type="ECO:0000313" key="4">
    <source>
        <dbReference type="EMBL" id="KAJ4409077.1"/>
    </source>
</evidence>
<feature type="compositionally biased region" description="Basic and acidic residues" evidence="2">
    <location>
        <begin position="226"/>
        <end position="240"/>
    </location>
</feature>
<feature type="compositionally biased region" description="Low complexity" evidence="2">
    <location>
        <begin position="587"/>
        <end position="598"/>
    </location>
</feature>
<evidence type="ECO:0000256" key="1">
    <source>
        <dbReference type="ARBA" id="ARBA00023242"/>
    </source>
</evidence>
<evidence type="ECO:0000313" key="5">
    <source>
        <dbReference type="Proteomes" id="UP001140510"/>
    </source>
</evidence>
<dbReference type="AlphaFoldDB" id="A0A9W8ZHU0"/>
<feature type="region of interest" description="Disordered" evidence="2">
    <location>
        <begin position="178"/>
        <end position="311"/>
    </location>
</feature>
<dbReference type="PROSITE" id="PS00463">
    <property type="entry name" value="ZN2_CY6_FUNGAL_1"/>
    <property type="match status" value="1"/>
</dbReference>
<dbReference type="OrthoDB" id="3647228at2759"/>
<feature type="region of interest" description="Disordered" evidence="2">
    <location>
        <begin position="484"/>
        <end position="559"/>
    </location>
</feature>
<reference evidence="4" key="1">
    <citation type="submission" date="2022-10" db="EMBL/GenBank/DDBJ databases">
        <title>Tapping the CABI collections for fungal endophytes: first genome assemblies for Collariella, Neodidymelliopsis, Ascochyta clinopodiicola, Didymella pomorum, Didymosphaeria variabile, Neocosmospora piperis and Neocucurbitaria cava.</title>
        <authorList>
            <person name="Hill R."/>
        </authorList>
    </citation>
    <scope>NUCLEOTIDE SEQUENCE</scope>
    <source>
        <strain evidence="4">IMI 355091</strain>
    </source>
</reference>
<feature type="domain" description="Zn(2)-C6 fungal-type" evidence="3">
    <location>
        <begin position="650"/>
        <end position="680"/>
    </location>
</feature>
<feature type="compositionally biased region" description="Basic and acidic residues" evidence="2">
    <location>
        <begin position="178"/>
        <end position="187"/>
    </location>
</feature>
<feature type="region of interest" description="Disordered" evidence="2">
    <location>
        <begin position="684"/>
        <end position="777"/>
    </location>
</feature>
<feature type="compositionally biased region" description="Polar residues" evidence="2">
    <location>
        <begin position="684"/>
        <end position="695"/>
    </location>
</feature>
<gene>
    <name evidence="4" type="ORF">N0V91_002893</name>
</gene>
<dbReference type="GO" id="GO:0000981">
    <property type="term" value="F:DNA-binding transcription factor activity, RNA polymerase II-specific"/>
    <property type="evidence" value="ECO:0007669"/>
    <property type="project" value="InterPro"/>
</dbReference>
<evidence type="ECO:0000256" key="2">
    <source>
        <dbReference type="SAM" id="MobiDB-lite"/>
    </source>
</evidence>
<feature type="compositionally biased region" description="Low complexity" evidence="2">
    <location>
        <begin position="737"/>
        <end position="765"/>
    </location>
</feature>
<keyword evidence="1" id="KW-0539">Nucleus</keyword>
<feature type="compositionally biased region" description="Polar residues" evidence="2">
    <location>
        <begin position="241"/>
        <end position="250"/>
    </location>
</feature>
<feature type="compositionally biased region" description="Polar residues" evidence="2">
    <location>
        <begin position="617"/>
        <end position="631"/>
    </location>
</feature>
<name>A0A9W8ZHU0_9PLEO</name>
<feature type="region of interest" description="Disordered" evidence="2">
    <location>
        <begin position="383"/>
        <end position="470"/>
    </location>
</feature>
<dbReference type="SMART" id="SM00066">
    <property type="entry name" value="GAL4"/>
    <property type="match status" value="1"/>
</dbReference>
<feature type="compositionally biased region" description="Basic residues" evidence="2">
    <location>
        <begin position="601"/>
        <end position="612"/>
    </location>
</feature>
<feature type="region of interest" description="Disordered" evidence="2">
    <location>
        <begin position="574"/>
        <end position="667"/>
    </location>
</feature>
<organism evidence="4 5">
    <name type="scientific">Didymella pomorum</name>
    <dbReference type="NCBI Taxonomy" id="749634"/>
    <lineage>
        <taxon>Eukaryota</taxon>
        <taxon>Fungi</taxon>
        <taxon>Dikarya</taxon>
        <taxon>Ascomycota</taxon>
        <taxon>Pezizomycotina</taxon>
        <taxon>Dothideomycetes</taxon>
        <taxon>Pleosporomycetidae</taxon>
        <taxon>Pleosporales</taxon>
        <taxon>Pleosporineae</taxon>
        <taxon>Didymellaceae</taxon>
        <taxon>Didymella</taxon>
    </lineage>
</organism>
<sequence>MSSTTSSPRRPSTALTTPSSTRLPYEAAEALLWERQNARLNTHLHAQMKKLQAAHDAYDARIKATEAVAEAAEAAVSTVKDLKRKVAAIEEDEREGPFVRWAKEAVGQLQISVDGMKGVRQKISALDGVVERLGEDVEKVRDEGGVVKNGLRRLEMLEGERREEGRMIRELKREVTKLKEGGQRRGDIGQLEGEDEEMAEETYDKVPVDGNPLAVFYGIETQSPARRQESPARHQDRERGSTVTYQQGHSPSRLAESPTRRQASPLRRQDPTRTDTAISHQNRSPSRLASSAQRRYDDLLPPDEDVVQPGDDSFKLLQAAPDIEYGWENTQQFKNMQKELEALRAMCRSQETKSGNETADTTQRPQETQLVRKESNIGFSDATTEAEAEHNGEGSRFHQGVPQGSVDVLSSDIQLPSSPPKRTETQSARRNLMKRPSIYDPRVPSTKERVQPESVASVSREQPARITGPSYMIRLPVRPLVEACTTGRASSKRKRVEDEPAQRVTRPRLSDDNTASKEPVVPTARARRSIEDITPAEDMPFTVSEQASAQLSPARKAYGKQKLAANRLLQQAAPQAGLSGPEQSTLPAVKPAVPAAEAVKSRKTVNRPKPKSKPVPAQQQPHEATASSSKKTPAVVKKETNKGPRQPAGACKTCRSRHQKCDRTQPTCDRCAKLGSSCEYPQTSAITAQSAARTTSPKKKQALPPIRESTDEAGCAIVRERSVTISPPAPRQKGPKKAPMPSSPSKKPTATAVPTAASSRAPRAKNTQTSGAPPKKK</sequence>
<dbReference type="SUPFAM" id="SSF57701">
    <property type="entry name" value="Zn2/Cys6 DNA-binding domain"/>
    <property type="match status" value="1"/>
</dbReference>
<dbReference type="Gene3D" id="4.10.240.10">
    <property type="entry name" value="Zn(2)-C6 fungal-type DNA-binding domain"/>
    <property type="match status" value="1"/>
</dbReference>
<dbReference type="GO" id="GO:0008270">
    <property type="term" value="F:zinc ion binding"/>
    <property type="evidence" value="ECO:0007669"/>
    <property type="project" value="InterPro"/>
</dbReference>
<protein>
    <recommendedName>
        <fullName evidence="3">Zn(2)-C6 fungal-type domain-containing protein</fullName>
    </recommendedName>
</protein>
<feature type="compositionally biased region" description="Acidic residues" evidence="2">
    <location>
        <begin position="192"/>
        <end position="201"/>
    </location>
</feature>
<dbReference type="CDD" id="cd00067">
    <property type="entry name" value="GAL4"/>
    <property type="match status" value="1"/>
</dbReference>
<feature type="region of interest" description="Disordered" evidence="2">
    <location>
        <begin position="1"/>
        <end position="22"/>
    </location>
</feature>
<dbReference type="PROSITE" id="PS50048">
    <property type="entry name" value="ZN2_CY6_FUNGAL_2"/>
    <property type="match status" value="1"/>
</dbReference>
<feature type="compositionally biased region" description="Polar residues" evidence="2">
    <location>
        <begin position="274"/>
        <end position="293"/>
    </location>
</feature>
<comment type="caution">
    <text evidence="4">The sequence shown here is derived from an EMBL/GenBank/DDBJ whole genome shotgun (WGS) entry which is preliminary data.</text>
</comment>
<dbReference type="EMBL" id="JAPEVA010000013">
    <property type="protein sequence ID" value="KAJ4409077.1"/>
    <property type="molecule type" value="Genomic_DNA"/>
</dbReference>
<dbReference type="InterPro" id="IPR036864">
    <property type="entry name" value="Zn2-C6_fun-type_DNA-bd_sf"/>
</dbReference>
<dbReference type="InterPro" id="IPR001138">
    <property type="entry name" value="Zn2Cys6_DnaBD"/>
</dbReference>
<dbReference type="Pfam" id="PF00172">
    <property type="entry name" value="Zn_clus"/>
    <property type="match status" value="1"/>
</dbReference>
<feature type="compositionally biased region" description="Basic and acidic residues" evidence="2">
    <location>
        <begin position="387"/>
        <end position="396"/>
    </location>
</feature>
<evidence type="ECO:0000259" key="3">
    <source>
        <dbReference type="PROSITE" id="PS50048"/>
    </source>
</evidence>
<keyword evidence="5" id="KW-1185">Reference proteome</keyword>
<accession>A0A9W8ZHU0</accession>
<proteinExistence type="predicted"/>
<dbReference type="Proteomes" id="UP001140510">
    <property type="component" value="Unassembled WGS sequence"/>
</dbReference>